<organism evidence="3 4">
    <name type="scientific">Prorocentrum cordatum</name>
    <dbReference type="NCBI Taxonomy" id="2364126"/>
    <lineage>
        <taxon>Eukaryota</taxon>
        <taxon>Sar</taxon>
        <taxon>Alveolata</taxon>
        <taxon>Dinophyceae</taxon>
        <taxon>Prorocentrales</taxon>
        <taxon>Prorocentraceae</taxon>
        <taxon>Prorocentrum</taxon>
    </lineage>
</organism>
<dbReference type="PANTHER" id="PTHR10566">
    <property type="entry name" value="CHAPERONE-ACTIVITY OF BC1 COMPLEX CABC1 -RELATED"/>
    <property type="match status" value="1"/>
</dbReference>
<name>A0ABN9WDE1_9DINO</name>
<evidence type="ECO:0000313" key="4">
    <source>
        <dbReference type="Proteomes" id="UP001189429"/>
    </source>
</evidence>
<dbReference type="PANTHER" id="PTHR10566:SF118">
    <property type="entry name" value="PROTEIN KINASE DOMAIN-CONTAINING PROTEIN"/>
    <property type="match status" value="1"/>
</dbReference>
<accession>A0ABN9WDE1</accession>
<dbReference type="Proteomes" id="UP001189429">
    <property type="component" value="Unassembled WGS sequence"/>
</dbReference>
<dbReference type="CDD" id="cd05121">
    <property type="entry name" value="ABC1_ADCK3-like"/>
    <property type="match status" value="1"/>
</dbReference>
<evidence type="ECO:0000259" key="2">
    <source>
        <dbReference type="PROSITE" id="PS50011"/>
    </source>
</evidence>
<dbReference type="PROSITE" id="PS50011">
    <property type="entry name" value="PROTEIN_KINASE_DOM"/>
    <property type="match status" value="1"/>
</dbReference>
<reference evidence="3" key="1">
    <citation type="submission" date="2023-10" db="EMBL/GenBank/DDBJ databases">
        <authorList>
            <person name="Chen Y."/>
            <person name="Shah S."/>
            <person name="Dougan E. K."/>
            <person name="Thang M."/>
            <person name="Chan C."/>
        </authorList>
    </citation>
    <scope>NUCLEOTIDE SEQUENCE [LARGE SCALE GENOMIC DNA]</scope>
</reference>
<evidence type="ECO:0000313" key="3">
    <source>
        <dbReference type="EMBL" id="CAK0884332.1"/>
    </source>
</evidence>
<comment type="caution">
    <text evidence="3">The sequence shown here is derived from an EMBL/GenBank/DDBJ whole genome shotgun (WGS) entry which is preliminary data.</text>
</comment>
<dbReference type="Pfam" id="PF03109">
    <property type="entry name" value="ABC1"/>
    <property type="match status" value="1"/>
</dbReference>
<keyword evidence="4" id="KW-1185">Reference proteome</keyword>
<dbReference type="EMBL" id="CAUYUJ010018532">
    <property type="protein sequence ID" value="CAK0884332.1"/>
    <property type="molecule type" value="Genomic_DNA"/>
</dbReference>
<comment type="similarity">
    <text evidence="1">Belongs to the protein kinase superfamily. ADCK protein kinase family.</text>
</comment>
<proteinExistence type="inferred from homology"/>
<gene>
    <name evidence="3" type="ORF">PCOR1329_LOCUS66307</name>
</gene>
<dbReference type="InterPro" id="IPR011009">
    <property type="entry name" value="Kinase-like_dom_sf"/>
</dbReference>
<dbReference type="InterPro" id="IPR000719">
    <property type="entry name" value="Prot_kinase_dom"/>
</dbReference>
<dbReference type="Gene3D" id="1.10.510.10">
    <property type="entry name" value="Transferase(Phosphotransferase) domain 1"/>
    <property type="match status" value="1"/>
</dbReference>
<evidence type="ECO:0000256" key="1">
    <source>
        <dbReference type="ARBA" id="ARBA00009670"/>
    </source>
</evidence>
<dbReference type="SUPFAM" id="SSF56112">
    <property type="entry name" value="Protein kinase-like (PK-like)"/>
    <property type="match status" value="1"/>
</dbReference>
<feature type="domain" description="Protein kinase" evidence="2">
    <location>
        <begin position="146"/>
        <end position="501"/>
    </location>
</feature>
<dbReference type="InterPro" id="IPR004147">
    <property type="entry name" value="ABC1_dom"/>
</dbReference>
<sequence length="678" mass="73265">MCKIFKIINSSRATARRAQPFPKGVYDPESSAAYYAARPASVAGRAAEFAAAGLGFGSGLLLDSLTGSTEENSPRRAKELTDLMVRLGPTFVKIGQALSIRGDLLPITYLRALTELQDSVPPVPTEVADAIIESELGRPVGELFEEISKKPIASASLGQVYRARLVDGPEVAVKVQRPGMDELIALDLYLLRLGAGPAKEFLSLLGPFNQDLVGLIDAWGEGFVGELDYRREAANAAEFAEAIARTPLGAAVCVPEVVAECTSGKVLTTEWVEGTRLEQSTSEDVTTLCSVAMSTYLTMLLEVNILHADPHPGNLLRTPDGRLCILDWGLITRVDKEIQVTMIEHVANLVSREYEELPNELTKLGFVPEGKEQEIAESEVVDVLSDVYSKWTDGGGAASIDITYFVNKLQELGGQYGSIFRVPPYFFYIARAFVVLEGIGLQNNKAYSIVSECMPYVAKRLLSDRSPRIASALERFVYGSNKNLPDRTVSIDKVENLTSGFSNYRTATVGLLKSATPDEEADKLVVQLAELLVDDGDDASVGAPPTPLQRIVVDELAKVLGAGARNTLASLGFAPPGGTRWSVIAPDEADAKTLTAASKIAEMARPRTEALLESFRGLQTAEQIRVATKVLQRVWEYRGGLLRTGGRVAAKLLSQGLVRLGKDLLPEQRPEKLGSPSA</sequence>
<dbReference type="InterPro" id="IPR050154">
    <property type="entry name" value="UbiB_kinase"/>
</dbReference>
<protein>
    <recommendedName>
        <fullName evidence="2">Protein kinase domain-containing protein</fullName>
    </recommendedName>
</protein>